<keyword evidence="2" id="KW-0805">Transcription regulation</keyword>
<dbReference type="InterPro" id="IPR050109">
    <property type="entry name" value="HTH-type_TetR-like_transc_reg"/>
</dbReference>
<evidence type="ECO:0000256" key="3">
    <source>
        <dbReference type="ARBA" id="ARBA00023125"/>
    </source>
</evidence>
<dbReference type="GO" id="GO:0003700">
    <property type="term" value="F:DNA-binding transcription factor activity"/>
    <property type="evidence" value="ECO:0007669"/>
    <property type="project" value="TreeGrafter"/>
</dbReference>
<dbReference type="EMBL" id="RQXU01000032">
    <property type="protein sequence ID" value="RRH81204.1"/>
    <property type="molecule type" value="Genomic_DNA"/>
</dbReference>
<evidence type="ECO:0000256" key="1">
    <source>
        <dbReference type="ARBA" id="ARBA00022491"/>
    </source>
</evidence>
<protein>
    <submittedName>
        <fullName evidence="8">TetR/AcrR family transcriptional regulator</fullName>
    </submittedName>
</protein>
<dbReference type="Pfam" id="PF00440">
    <property type="entry name" value="TetR_N"/>
    <property type="match status" value="1"/>
</dbReference>
<evidence type="ECO:0000256" key="5">
    <source>
        <dbReference type="PROSITE-ProRule" id="PRU00335"/>
    </source>
</evidence>
<dbReference type="PROSITE" id="PS01081">
    <property type="entry name" value="HTH_TETR_1"/>
    <property type="match status" value="1"/>
</dbReference>
<evidence type="ECO:0000256" key="4">
    <source>
        <dbReference type="ARBA" id="ARBA00023163"/>
    </source>
</evidence>
<dbReference type="PANTHER" id="PTHR30055">
    <property type="entry name" value="HTH-TYPE TRANSCRIPTIONAL REGULATOR RUTR"/>
    <property type="match status" value="1"/>
</dbReference>
<evidence type="ECO:0000259" key="7">
    <source>
        <dbReference type="PROSITE" id="PS50977"/>
    </source>
</evidence>
<dbReference type="InterPro" id="IPR041669">
    <property type="entry name" value="TetR_C_15"/>
</dbReference>
<proteinExistence type="predicted"/>
<keyword evidence="3 5" id="KW-0238">DNA-binding</keyword>
<dbReference type="AlphaFoldDB" id="A0A3P3E4H9"/>
<dbReference type="Pfam" id="PF17918">
    <property type="entry name" value="TetR_C_15"/>
    <property type="match status" value="1"/>
</dbReference>
<keyword evidence="1" id="KW-0678">Repressor</keyword>
<gene>
    <name evidence="8" type="ORF">EH244_29515</name>
</gene>
<dbReference type="InterPro" id="IPR023772">
    <property type="entry name" value="DNA-bd_HTH_TetR-type_CS"/>
</dbReference>
<evidence type="ECO:0000256" key="6">
    <source>
        <dbReference type="SAM" id="MobiDB-lite"/>
    </source>
</evidence>
<dbReference type="PRINTS" id="PR00455">
    <property type="entry name" value="HTHTETR"/>
</dbReference>
<organism evidence="8 9">
    <name type="scientific">Variovorax beijingensis</name>
    <dbReference type="NCBI Taxonomy" id="2496117"/>
    <lineage>
        <taxon>Bacteria</taxon>
        <taxon>Pseudomonadati</taxon>
        <taxon>Pseudomonadota</taxon>
        <taxon>Betaproteobacteria</taxon>
        <taxon>Burkholderiales</taxon>
        <taxon>Comamonadaceae</taxon>
        <taxon>Variovorax</taxon>
    </lineage>
</organism>
<dbReference type="SUPFAM" id="SSF46689">
    <property type="entry name" value="Homeodomain-like"/>
    <property type="match status" value="1"/>
</dbReference>
<reference evidence="8 9" key="1">
    <citation type="submission" date="2018-11" db="EMBL/GenBank/DDBJ databases">
        <title>The genome of Variovorax sp T529.</title>
        <authorList>
            <person name="Gao J."/>
        </authorList>
    </citation>
    <scope>NUCLEOTIDE SEQUENCE [LARGE SCALE GENOMIC DNA]</scope>
    <source>
        <strain evidence="8 9">T529</strain>
    </source>
</reference>
<dbReference type="Proteomes" id="UP000271590">
    <property type="component" value="Unassembled WGS sequence"/>
</dbReference>
<dbReference type="InterPro" id="IPR001647">
    <property type="entry name" value="HTH_TetR"/>
</dbReference>
<dbReference type="PROSITE" id="PS50977">
    <property type="entry name" value="HTH_TETR_2"/>
    <property type="match status" value="1"/>
</dbReference>
<sequence length="223" mass="24674">MRDPSVSPLAFTSAMPVPKKKSIAAPRKEPVQERSRRTVQAISQATAQVLVRLGYEKTTTGAVAECAGVSIGTLYQYFPNKELLVASVVNAHYREVLATVESVLLEHAKSPLEESLRALIRSSLDAHRLQPELHKVLMEQVPGVGDSTQVLELREKLTSLLEKYLARHLGTRSGARLRMLAFVIETTIEALTHRAVIDAPHWLNSGELETEAYALLAPYISKR</sequence>
<dbReference type="PANTHER" id="PTHR30055:SF223">
    <property type="entry name" value="HTH-TYPE TRANSCRIPTIONAL REGULATOR UIDR"/>
    <property type="match status" value="1"/>
</dbReference>
<name>A0A3P3E4H9_9BURK</name>
<evidence type="ECO:0000313" key="9">
    <source>
        <dbReference type="Proteomes" id="UP000271590"/>
    </source>
</evidence>
<feature type="DNA-binding region" description="H-T-H motif" evidence="5">
    <location>
        <begin position="59"/>
        <end position="78"/>
    </location>
</feature>
<dbReference type="InterPro" id="IPR009057">
    <property type="entry name" value="Homeodomain-like_sf"/>
</dbReference>
<dbReference type="Gene3D" id="1.10.357.10">
    <property type="entry name" value="Tetracycline Repressor, domain 2"/>
    <property type="match status" value="1"/>
</dbReference>
<accession>A0A3P3E4H9</accession>
<evidence type="ECO:0000313" key="8">
    <source>
        <dbReference type="EMBL" id="RRH81204.1"/>
    </source>
</evidence>
<evidence type="ECO:0000256" key="2">
    <source>
        <dbReference type="ARBA" id="ARBA00023015"/>
    </source>
</evidence>
<dbReference type="GO" id="GO:0000976">
    <property type="term" value="F:transcription cis-regulatory region binding"/>
    <property type="evidence" value="ECO:0007669"/>
    <property type="project" value="TreeGrafter"/>
</dbReference>
<keyword evidence="4" id="KW-0804">Transcription</keyword>
<feature type="domain" description="HTH tetR-type" evidence="7">
    <location>
        <begin position="36"/>
        <end position="96"/>
    </location>
</feature>
<comment type="caution">
    <text evidence="8">The sequence shown here is derived from an EMBL/GenBank/DDBJ whole genome shotgun (WGS) entry which is preliminary data.</text>
</comment>
<feature type="region of interest" description="Disordered" evidence="6">
    <location>
        <begin position="1"/>
        <end position="33"/>
    </location>
</feature>